<dbReference type="AlphaFoldDB" id="A0A679I8Z0"/>
<evidence type="ECO:0000256" key="4">
    <source>
        <dbReference type="ARBA" id="ARBA00023015"/>
    </source>
</evidence>
<dbReference type="PANTHER" id="PTHR11078:SF3">
    <property type="entry name" value="ANTITERMINATION NUSB DOMAIN-CONTAINING PROTEIN"/>
    <property type="match status" value="1"/>
</dbReference>
<keyword evidence="5 6" id="KW-0804">Transcription</keyword>
<dbReference type="EMBL" id="AP022345">
    <property type="protein sequence ID" value="BBU68341.1"/>
    <property type="molecule type" value="Genomic_DNA"/>
</dbReference>
<gene>
    <name evidence="6 7" type="primary">nusB</name>
    <name evidence="7" type="ORF">ICHIAU1_06240</name>
</gene>
<dbReference type="GO" id="GO:0005829">
    <property type="term" value="C:cytosol"/>
    <property type="evidence" value="ECO:0007669"/>
    <property type="project" value="TreeGrafter"/>
</dbReference>
<evidence type="ECO:0000256" key="3">
    <source>
        <dbReference type="ARBA" id="ARBA00022884"/>
    </source>
</evidence>
<dbReference type="GO" id="GO:0031564">
    <property type="term" value="P:transcription antitermination"/>
    <property type="evidence" value="ECO:0007669"/>
    <property type="project" value="UniProtKB-KW"/>
</dbReference>
<accession>A0A679I8Z0</accession>
<evidence type="ECO:0000256" key="2">
    <source>
        <dbReference type="ARBA" id="ARBA00022814"/>
    </source>
</evidence>
<dbReference type="PANTHER" id="PTHR11078">
    <property type="entry name" value="N UTILIZATION SUBSTANCE PROTEIN B-RELATED"/>
    <property type="match status" value="1"/>
</dbReference>
<keyword evidence="4 6" id="KW-0805">Transcription regulation</keyword>
<keyword evidence="8" id="KW-1185">Reference proteome</keyword>
<evidence type="ECO:0000256" key="5">
    <source>
        <dbReference type="ARBA" id="ARBA00023163"/>
    </source>
</evidence>
<dbReference type="RefSeq" id="WP_162048739.1">
    <property type="nucleotide sequence ID" value="NZ_AP019011.1"/>
</dbReference>
<dbReference type="NCBIfam" id="TIGR01951">
    <property type="entry name" value="nusB"/>
    <property type="match status" value="1"/>
</dbReference>
<comment type="function">
    <text evidence="6">Involved in transcription antitermination. Required for transcription of ribosomal RNA (rRNA) genes. Binds specifically to the boxA antiterminator sequence of the ribosomal RNA (rrn) operons.</text>
</comment>
<evidence type="ECO:0000313" key="8">
    <source>
        <dbReference type="Proteomes" id="UP000463961"/>
    </source>
</evidence>
<name>A0A679I8Z0_9RHOO</name>
<comment type="similarity">
    <text evidence="1 6">Belongs to the NusB family.</text>
</comment>
<dbReference type="InterPro" id="IPR006027">
    <property type="entry name" value="NusB_RsmB_TIM44"/>
</dbReference>
<keyword evidence="2 6" id="KW-0889">Transcription antitermination</keyword>
<dbReference type="InterPro" id="IPR011605">
    <property type="entry name" value="NusB_fam"/>
</dbReference>
<dbReference type="GO" id="GO:0006353">
    <property type="term" value="P:DNA-templated transcription termination"/>
    <property type="evidence" value="ECO:0007669"/>
    <property type="project" value="UniProtKB-UniRule"/>
</dbReference>
<evidence type="ECO:0000256" key="6">
    <source>
        <dbReference type="HAMAP-Rule" id="MF_00073"/>
    </source>
</evidence>
<dbReference type="OrthoDB" id="9789556at2"/>
<dbReference type="Pfam" id="PF01029">
    <property type="entry name" value="NusB"/>
    <property type="match status" value="1"/>
</dbReference>
<proteinExistence type="inferred from homology"/>
<reference evidence="8" key="1">
    <citation type="submission" date="2020-01" db="EMBL/GenBank/DDBJ databases">
        <title>Phosphoaccumulans saitamaens gen. nov., sp. nov., a polyphosphate accumulating bacterium isolated from surface river water.</title>
        <authorList>
            <person name="Watanabe K."/>
            <person name="Suda W."/>
        </authorList>
    </citation>
    <scope>NUCLEOTIDE SEQUENCE [LARGE SCALE GENOMIC DNA]</scope>
    <source>
        <strain evidence="8">ICHIAU1</strain>
    </source>
</reference>
<dbReference type="SUPFAM" id="SSF48013">
    <property type="entry name" value="NusB-like"/>
    <property type="match status" value="1"/>
</dbReference>
<keyword evidence="3 6" id="KW-0694">RNA-binding</keyword>
<sequence length="157" mass="17310">MTQQNAKPADGPKPARRRAREAALQALYGWQVGSQDLAACETALHEVEGFNTLRNLEQNFAIGLLRGSIAQHETLREQLTPLLDRPFEELSPVEACILLIGAYEMANSPETPLRVVLNEAIELAKTFGGTDGHKFVNGVLDRLGPTLRPLESNRPNR</sequence>
<dbReference type="HAMAP" id="MF_00073">
    <property type="entry name" value="NusB"/>
    <property type="match status" value="1"/>
</dbReference>
<organism evidence="7 8">
    <name type="scientific">Fluviibacter phosphoraccumulans</name>
    <dbReference type="NCBI Taxonomy" id="1751046"/>
    <lineage>
        <taxon>Bacteria</taxon>
        <taxon>Pseudomonadati</taxon>
        <taxon>Pseudomonadota</taxon>
        <taxon>Betaproteobacteria</taxon>
        <taxon>Rhodocyclales</taxon>
        <taxon>Fluviibacteraceae</taxon>
        <taxon>Fluviibacter</taxon>
    </lineage>
</organism>
<evidence type="ECO:0000256" key="1">
    <source>
        <dbReference type="ARBA" id="ARBA00005952"/>
    </source>
</evidence>
<dbReference type="Proteomes" id="UP000463961">
    <property type="component" value="Chromosome"/>
</dbReference>
<dbReference type="InterPro" id="IPR035926">
    <property type="entry name" value="NusB-like_sf"/>
</dbReference>
<protein>
    <recommendedName>
        <fullName evidence="6">Transcription antitermination protein NusB</fullName>
    </recommendedName>
    <alternativeName>
        <fullName evidence="6">Antitermination factor NusB</fullName>
    </alternativeName>
</protein>
<evidence type="ECO:0000313" key="7">
    <source>
        <dbReference type="EMBL" id="BBU68341.1"/>
    </source>
</evidence>
<dbReference type="Gene3D" id="1.10.940.10">
    <property type="entry name" value="NusB-like"/>
    <property type="match status" value="1"/>
</dbReference>
<dbReference type="GO" id="GO:0003723">
    <property type="term" value="F:RNA binding"/>
    <property type="evidence" value="ECO:0007669"/>
    <property type="project" value="UniProtKB-UniRule"/>
</dbReference>